<keyword evidence="3" id="KW-0812">Transmembrane</keyword>
<dbReference type="OrthoDB" id="2018951at2759"/>
<feature type="coiled-coil region" evidence="1">
    <location>
        <begin position="66"/>
        <end position="93"/>
    </location>
</feature>
<reference evidence="5" key="1">
    <citation type="submission" date="2019-07" db="EMBL/GenBank/DDBJ databases">
        <authorList>
            <person name="Dittberner H."/>
        </authorList>
    </citation>
    <scope>NUCLEOTIDE SEQUENCE [LARGE SCALE GENOMIC DNA]</scope>
</reference>
<dbReference type="InterPro" id="IPR036322">
    <property type="entry name" value="WD40_repeat_dom_sf"/>
</dbReference>
<dbReference type="PANTHER" id="PTHR35464:SF1">
    <property type="entry name" value="OS06G0115200 PROTEIN"/>
    <property type="match status" value="1"/>
</dbReference>
<dbReference type="SUPFAM" id="SSF50978">
    <property type="entry name" value="WD40 repeat-like"/>
    <property type="match status" value="1"/>
</dbReference>
<accession>A0A565B3H0</accession>
<dbReference type="InterPro" id="IPR045288">
    <property type="entry name" value="At1g75140-like"/>
</dbReference>
<feature type="transmembrane region" description="Helical" evidence="3">
    <location>
        <begin position="477"/>
        <end position="497"/>
    </location>
</feature>
<feature type="compositionally biased region" description="Polar residues" evidence="2">
    <location>
        <begin position="46"/>
        <end position="55"/>
    </location>
</feature>
<proteinExistence type="predicted"/>
<keyword evidence="3" id="KW-1133">Transmembrane helix</keyword>
<dbReference type="Proteomes" id="UP000489600">
    <property type="component" value="Unassembled WGS sequence"/>
</dbReference>
<feature type="region of interest" description="Disordered" evidence="2">
    <location>
        <begin position="35"/>
        <end position="55"/>
    </location>
</feature>
<sequence>MADSQNGKSLFFFFLVSFSLFFLSPSYASPVVTTTSGPDPIPYENSDASSQGVVTDNESDRKAVSLHRLEELVRNLTELVARLDARLSETRGNSGDEIEEDGIIREKAKAFSVTKYSPFWSERFEFSSAVKLDSDPTCIKVLPFRDFDGLSKYFAVGDSSGRVYVFLRNGDVLVEFFTTCDSPITSMVSYMSVYKNESFVVTGHQSGVILLHRLREGSMGEDWNPAEMENVGKFDGTEDGLQVTLLEVHHVGRVRYLLAADLSGKLTVFTENRTVYGSVTPSSRPLVFLKQRLLFLTETGAGSLDLRSMKIRESECEGLNHSLARTYVFDASERSKAYGFTSEGEVIHVLLLGDIMNFKCRVRSKRKFQMEEPVALQAIKGYLLVVSQEKVFVYNVSTQHYVRTTGPRLLFPAALEDIRSTFLSHRESFKTNHKRLKKLTPLIASDREKLLVMGLGDGYVATYKSKLLISKGEFNTMLWSSPVFFFILFLFAAWHFFAKKKESLTAWGPDDPFVSTTSSTGINSSTTERSFTEPSRRNNDLMDLRRRYVSPSRYLPGAAAGTYRSVASNDSRAPVETTNYRTTAQEMNYRGGSGLDSGGGFGNRRESLFGNNKALDDDT</sequence>
<feature type="compositionally biased region" description="Low complexity" evidence="2">
    <location>
        <begin position="518"/>
        <end position="527"/>
    </location>
</feature>
<feature type="compositionally biased region" description="Gly residues" evidence="2">
    <location>
        <begin position="591"/>
        <end position="602"/>
    </location>
</feature>
<keyword evidence="4" id="KW-0732">Signal</keyword>
<feature type="region of interest" description="Disordered" evidence="2">
    <location>
        <begin position="518"/>
        <end position="537"/>
    </location>
</feature>
<dbReference type="EMBL" id="CABITT030000002">
    <property type="protein sequence ID" value="VVA95325.1"/>
    <property type="molecule type" value="Genomic_DNA"/>
</dbReference>
<name>A0A565B3H0_9BRAS</name>
<dbReference type="PANTHER" id="PTHR35464">
    <property type="entry name" value="OS06G0115200 PROTEIN"/>
    <property type="match status" value="1"/>
</dbReference>
<organism evidence="5 6">
    <name type="scientific">Arabis nemorensis</name>
    <dbReference type="NCBI Taxonomy" id="586526"/>
    <lineage>
        <taxon>Eukaryota</taxon>
        <taxon>Viridiplantae</taxon>
        <taxon>Streptophyta</taxon>
        <taxon>Embryophyta</taxon>
        <taxon>Tracheophyta</taxon>
        <taxon>Spermatophyta</taxon>
        <taxon>Magnoliopsida</taxon>
        <taxon>eudicotyledons</taxon>
        <taxon>Gunneridae</taxon>
        <taxon>Pentapetalae</taxon>
        <taxon>rosids</taxon>
        <taxon>malvids</taxon>
        <taxon>Brassicales</taxon>
        <taxon>Brassicaceae</taxon>
        <taxon>Arabideae</taxon>
        <taxon>Arabis</taxon>
    </lineage>
</organism>
<keyword evidence="6" id="KW-1185">Reference proteome</keyword>
<evidence type="ECO:0000256" key="1">
    <source>
        <dbReference type="SAM" id="Coils"/>
    </source>
</evidence>
<feature type="signal peptide" evidence="4">
    <location>
        <begin position="1"/>
        <end position="28"/>
    </location>
</feature>
<evidence type="ECO:0000313" key="6">
    <source>
        <dbReference type="Proteomes" id="UP000489600"/>
    </source>
</evidence>
<evidence type="ECO:0000313" key="5">
    <source>
        <dbReference type="EMBL" id="VVA95325.1"/>
    </source>
</evidence>
<evidence type="ECO:0000256" key="4">
    <source>
        <dbReference type="SAM" id="SignalP"/>
    </source>
</evidence>
<keyword evidence="3" id="KW-0472">Membrane</keyword>
<comment type="caution">
    <text evidence="5">The sequence shown here is derived from an EMBL/GenBank/DDBJ whole genome shotgun (WGS) entry which is preliminary data.</text>
</comment>
<gene>
    <name evidence="5" type="ORF">ANE_LOCUS5770</name>
</gene>
<feature type="region of interest" description="Disordered" evidence="2">
    <location>
        <begin position="588"/>
        <end position="619"/>
    </location>
</feature>
<evidence type="ECO:0000256" key="3">
    <source>
        <dbReference type="SAM" id="Phobius"/>
    </source>
</evidence>
<keyword evidence="1" id="KW-0175">Coiled coil</keyword>
<feature type="chain" id="PRO_5021784621" evidence="4">
    <location>
        <begin position="29"/>
        <end position="619"/>
    </location>
</feature>
<evidence type="ECO:0000256" key="2">
    <source>
        <dbReference type="SAM" id="MobiDB-lite"/>
    </source>
</evidence>
<dbReference type="AlphaFoldDB" id="A0A565B3H0"/>
<protein>
    <submittedName>
        <fullName evidence="5">Uncharacterized protein</fullName>
    </submittedName>
</protein>